<gene>
    <name evidence="3" type="ORF">Afil01_38390</name>
</gene>
<keyword evidence="1" id="KW-0378">Hydrolase</keyword>
<accession>A0A9W6SNA8</accession>
<name>A0A9W6SNA8_9ACTN</name>
<dbReference type="AlphaFoldDB" id="A0A9W6SNA8"/>
<organism evidence="3 4">
    <name type="scientific">Actinorhabdospora filicis</name>
    <dbReference type="NCBI Taxonomy" id="1785913"/>
    <lineage>
        <taxon>Bacteria</taxon>
        <taxon>Bacillati</taxon>
        <taxon>Actinomycetota</taxon>
        <taxon>Actinomycetes</taxon>
        <taxon>Micromonosporales</taxon>
        <taxon>Micromonosporaceae</taxon>
        <taxon>Actinorhabdospora</taxon>
    </lineage>
</organism>
<dbReference type="InterPro" id="IPR050789">
    <property type="entry name" value="Diverse_Enzym_Activities"/>
</dbReference>
<dbReference type="InterPro" id="IPR012338">
    <property type="entry name" value="Beta-lactam/transpept-like"/>
</dbReference>
<evidence type="ECO:0000313" key="3">
    <source>
        <dbReference type="EMBL" id="GLZ79032.1"/>
    </source>
</evidence>
<dbReference type="PANTHER" id="PTHR43283">
    <property type="entry name" value="BETA-LACTAMASE-RELATED"/>
    <property type="match status" value="1"/>
</dbReference>
<dbReference type="EMBL" id="BSTX01000002">
    <property type="protein sequence ID" value="GLZ79032.1"/>
    <property type="molecule type" value="Genomic_DNA"/>
</dbReference>
<dbReference type="PANTHER" id="PTHR43283:SF11">
    <property type="entry name" value="BETA-LACTAMASE-RELATED DOMAIN-CONTAINING PROTEIN"/>
    <property type="match status" value="1"/>
</dbReference>
<evidence type="ECO:0000259" key="2">
    <source>
        <dbReference type="Pfam" id="PF00144"/>
    </source>
</evidence>
<keyword evidence="4" id="KW-1185">Reference proteome</keyword>
<proteinExistence type="predicted"/>
<evidence type="ECO:0000256" key="1">
    <source>
        <dbReference type="ARBA" id="ARBA00022801"/>
    </source>
</evidence>
<dbReference type="InterPro" id="IPR001466">
    <property type="entry name" value="Beta-lactam-related"/>
</dbReference>
<sequence length="343" mass="36757">MTISERVRPVLLAGVADRVHPGAVWAVGDAGGVIASGAEGVADPAAPEPIGLDAIFDLASLTKVLVVWTAIGRLWEAGRLALDDRLDAHLPETSGHPLGPVTPRQLLAHTAGLPHHAGFKANYGSDPAAIVRGVLTADLHQPPGTAVKYTDRAAFVLGVLAERLTATTLAELTRERVWEPLGMRETWFGPVPADLRGRCAPTELDPESGTHRRGEVHDFSTRLFGGACGISGVFSTAGDLGLFLAHLLRPDERLGFGSAWLAESLRTQTGGLDPARGLFWHPAHGTAPEEDVWTHPGFTGTAFWLCPKQGRWAVLLTNRVYWSRERLPIKAVRDGFRAAVFTG</sequence>
<reference evidence="3" key="1">
    <citation type="submission" date="2023-03" db="EMBL/GenBank/DDBJ databases">
        <title>Actinorhabdospora filicis NBRC 111898.</title>
        <authorList>
            <person name="Ichikawa N."/>
            <person name="Sato H."/>
            <person name="Tonouchi N."/>
        </authorList>
    </citation>
    <scope>NUCLEOTIDE SEQUENCE</scope>
    <source>
        <strain evidence="3">NBRC 111898</strain>
    </source>
</reference>
<dbReference type="RefSeq" id="WP_285664159.1">
    <property type="nucleotide sequence ID" value="NZ_BSTX01000002.1"/>
</dbReference>
<dbReference type="SUPFAM" id="SSF56601">
    <property type="entry name" value="beta-lactamase/transpeptidase-like"/>
    <property type="match status" value="1"/>
</dbReference>
<evidence type="ECO:0000313" key="4">
    <source>
        <dbReference type="Proteomes" id="UP001165079"/>
    </source>
</evidence>
<protein>
    <submittedName>
        <fullName evidence="3">Esterase</fullName>
    </submittedName>
</protein>
<comment type="caution">
    <text evidence="3">The sequence shown here is derived from an EMBL/GenBank/DDBJ whole genome shotgun (WGS) entry which is preliminary data.</text>
</comment>
<dbReference type="Gene3D" id="3.40.710.10">
    <property type="entry name" value="DD-peptidase/beta-lactamase superfamily"/>
    <property type="match status" value="1"/>
</dbReference>
<feature type="domain" description="Beta-lactamase-related" evidence="2">
    <location>
        <begin position="14"/>
        <end position="326"/>
    </location>
</feature>
<dbReference type="GO" id="GO:0016787">
    <property type="term" value="F:hydrolase activity"/>
    <property type="evidence" value="ECO:0007669"/>
    <property type="project" value="UniProtKB-KW"/>
</dbReference>
<dbReference type="Proteomes" id="UP001165079">
    <property type="component" value="Unassembled WGS sequence"/>
</dbReference>
<dbReference type="Pfam" id="PF00144">
    <property type="entry name" value="Beta-lactamase"/>
    <property type="match status" value="1"/>
</dbReference>